<feature type="chain" id="PRO_5016001869" description="Neurexin-1" evidence="25">
    <location>
        <begin position="26"/>
        <end position="1477"/>
    </location>
</feature>
<dbReference type="FunFam" id="2.60.120.200:FF:000005">
    <property type="entry name" value="neurexin-1 isoform X1"/>
    <property type="match status" value="1"/>
</dbReference>
<comment type="similarity">
    <text evidence="1">Belongs to the neurexin family.</text>
</comment>
<evidence type="ECO:0000256" key="14">
    <source>
        <dbReference type="ARBA" id="ARBA00023157"/>
    </source>
</evidence>
<dbReference type="PROSITE" id="PS00010">
    <property type="entry name" value="ASX_HYDROXYL"/>
    <property type="match status" value="1"/>
</dbReference>
<evidence type="ECO:0000256" key="2">
    <source>
        <dbReference type="ARBA" id="ARBA00022475"/>
    </source>
</evidence>
<evidence type="ECO:0000256" key="7">
    <source>
        <dbReference type="ARBA" id="ARBA00022737"/>
    </source>
</evidence>
<keyword evidence="4 24" id="KW-0812">Transmembrane</keyword>
<dbReference type="GeneID" id="111174770"/>
<evidence type="ECO:0000256" key="13">
    <source>
        <dbReference type="ARBA" id="ARBA00023136"/>
    </source>
</evidence>
<evidence type="ECO:0000259" key="27">
    <source>
        <dbReference type="PROSITE" id="PS50026"/>
    </source>
</evidence>
<proteinExistence type="inferred from homology"/>
<protein>
    <recommendedName>
        <fullName evidence="19">Neurexin-1</fullName>
    </recommendedName>
    <alternativeName>
        <fullName evidence="21">Neurexin I-alpha</fullName>
    </alternativeName>
    <alternativeName>
        <fullName evidence="20">Neurexin-1-alpha</fullName>
    </alternativeName>
</protein>
<dbReference type="Proteomes" id="UP000248483">
    <property type="component" value="Unplaced"/>
</dbReference>
<evidence type="ECO:0000256" key="15">
    <source>
        <dbReference type="ARBA" id="ARBA00023180"/>
    </source>
</evidence>
<feature type="domain" description="Laminin G" evidence="26">
    <location>
        <begin position="30"/>
        <end position="217"/>
    </location>
</feature>
<evidence type="ECO:0000313" key="28">
    <source>
        <dbReference type="Proteomes" id="UP000248483"/>
    </source>
</evidence>
<evidence type="ECO:0000256" key="17">
    <source>
        <dbReference type="ARBA" id="ARBA00023273"/>
    </source>
</evidence>
<dbReference type="PROSITE" id="PS50026">
    <property type="entry name" value="EGF_3"/>
    <property type="match status" value="3"/>
</dbReference>
<dbReference type="InterPro" id="IPR000152">
    <property type="entry name" value="EGF-type_Asp/Asn_hydroxyl_site"/>
</dbReference>
<dbReference type="PANTHER" id="PTHR15036:SF51">
    <property type="entry name" value="NEUREXIN-1"/>
    <property type="match status" value="1"/>
</dbReference>
<feature type="domain" description="EGF-like" evidence="27">
    <location>
        <begin position="1083"/>
        <end position="1120"/>
    </location>
</feature>
<evidence type="ECO:0000256" key="3">
    <source>
        <dbReference type="ARBA" id="ARBA00022536"/>
    </source>
</evidence>
<evidence type="ECO:0000256" key="19">
    <source>
        <dbReference type="ARBA" id="ARBA00044151"/>
    </source>
</evidence>
<evidence type="ECO:0000256" key="11">
    <source>
        <dbReference type="ARBA" id="ARBA00022989"/>
    </source>
</evidence>
<evidence type="ECO:0000256" key="4">
    <source>
        <dbReference type="ARBA" id="ARBA00022692"/>
    </source>
</evidence>
<evidence type="ECO:0000256" key="20">
    <source>
        <dbReference type="ARBA" id="ARBA00044281"/>
    </source>
</evidence>
<sequence>MGTALLQRGGCFLVCLSLLLLGCWAELGSGLEFPGAEGQWTRFPKWNACCESEMSFQLKTRSARGLVLYFDDEGFCDFLELILTRGGRLQLSFSIFCAEPATLLADTPVNDGAWHSVRIRRQFRNTTLFIDQVEAKWVEVKSKRRDMTVFSGLFVGGLPPELRAAALKLTLASVREREPFKGWIRDVRVNSSQALLVDSGEVKLDDEPPNSGGGSPCEAGEEGEGGVCLNGGVCSVVDDQAVCDCSRTGFRGKDCSQEDNNVEGLAHLMMGDQGKSKGKEEYIATFKGSEYFCYDLSQNPIQSSSDEITLSFKTLQRNGLMLHTGKSADYVNLALKNGAVSLVINLGSGAFEALVEPVNGKFNDNAWHDVKVTRNLRQHSGIGHAMVTISVDGILTTTGYTQEDYTMLGSDDFFYVGGSPSTADLPGSPVSNNFMGCLKEVVYKNNDVRLELSRLAKQGDPKMKIHGVVAFKCENVATLDPITFETPESFVSLPKWNAKKTGSISFDFRTTEPNGLILFSHGKPRHQKDAKHPQMIKVDFFAIEMLDGHLYLLLDMGSGTIKIKALQKKVNDGEWYHVDFQRDGRSGTISVNTLRTPYTAPGESEILDLDDELYLGGLPENKAGLVFPTEVWTALLNYGYVGCVRDLFIDGQSKDIRQMAEVQSTAGVKPSCSRETAKPCLSNPCKNSGMCRDGWNRYVCDCSGTGYLGRSCEREATVLSYDGSMFMKIQLPLVMHTEAEDVSLRFRSQRAYGILMATTSRDSADTLRLELDAGRVKLTVNLDCIRINCNSSKGPETLFAGYNLNDNEWHTVRVVRRGKSLKLTVDDQQAMTGQMAGDHTRLEFHNIETGIITERRYLSSVPSNFIGHLQSLTFNGMAYIDLCKNGDIDYCELNARFGFRNIIADPVTFKTKSSYVALATLQAYTSMHLFFQFKTTSLDGLILYNSGDGNDFIVVELVKGYLHYVFDLGNGANLIKGSSNKPLNDNQWHNVMISRDTSNLHTVKIDTKITTQITAGARNLDLKSDLYIGGVAKETYKSLPKLVHAKEGFQGCLASVDLNGRLPDLISDALFCNGQIERGCEGPSTTCQEDSCSNQGVCLQQWDGFSCDCSMTSFSGPLCNDPGTTYIFSKGGGQITYKWPPNDRPSTRADRLAIGFSTVQKEAVLVRVDSSSGLGDYLELHIHQGKIGVKFNVGTDDIAIEESNAIINDGKYHVVRFTRSGGNATLQVDSWPVIERYPAGRQLTIFNSQATIIIGGKEQGQPFQGQLSGLYYNGLKVLNMAAENDANIAIVGNVRLVGEVPSSMTTESTATAMQSEMSTSIMETTTTLATSTARRGKPPTKEPISQTTDDILVASAECPSDDEDIDPCEPSSGGLANPTRAGGREPYPGSAEVIRESSSTTGMVVGIVAAAALCILILLYAMYKYRNRDEGSYHVDESRNYISNSAQSNGAVVKEKQPSSAKSANKNKKNKDKEYYV</sequence>
<evidence type="ECO:0000256" key="6">
    <source>
        <dbReference type="ARBA" id="ARBA00022729"/>
    </source>
</evidence>
<accession>A0A2Y9N9H4</accession>
<feature type="domain" description="Laminin G" evidence="26">
    <location>
        <begin position="480"/>
        <end position="672"/>
    </location>
</feature>
<keyword evidence="16" id="KW-0357">Heparan sulfate</keyword>
<dbReference type="InterPro" id="IPR000742">
    <property type="entry name" value="EGF"/>
</dbReference>
<keyword evidence="6 25" id="KW-0732">Signal</keyword>
<feature type="domain" description="EGF-like" evidence="27">
    <location>
        <begin position="676"/>
        <end position="713"/>
    </location>
</feature>
<dbReference type="PROSITE" id="PS50025">
    <property type="entry name" value="LAM_G_DOMAIN"/>
    <property type="match status" value="6"/>
</dbReference>
<dbReference type="FunFam" id="2.10.25.10:FF:000015">
    <property type="entry name" value="neurexin-1 isoform X1"/>
    <property type="match status" value="1"/>
</dbReference>
<dbReference type="CTD" id="9378"/>
<dbReference type="FunFam" id="2.60.120.200:FF:000014">
    <property type="entry name" value="neurexin-1 isoform X1"/>
    <property type="match status" value="1"/>
</dbReference>
<dbReference type="FunFam" id="2.60.120.200:FF:000007">
    <property type="entry name" value="neurexin-1 isoform X1"/>
    <property type="match status" value="1"/>
</dbReference>
<comment type="subcellular location">
    <subcellularLocation>
        <location evidence="18">Presynaptic cell membrane</location>
        <topology evidence="18">Single-pass type I membrane protein</topology>
    </subcellularLocation>
</comment>
<keyword evidence="13 24" id="KW-0472">Membrane</keyword>
<feature type="domain" description="Laminin G" evidence="26">
    <location>
        <begin position="283"/>
        <end position="473"/>
    </location>
</feature>
<dbReference type="InterPro" id="IPR013320">
    <property type="entry name" value="ConA-like_dom_sf"/>
</dbReference>
<name>A0A2Y9N9H4_DELLE</name>
<evidence type="ECO:0000256" key="25">
    <source>
        <dbReference type="SAM" id="SignalP"/>
    </source>
</evidence>
<dbReference type="FunFam" id="2.60.120.200:FF:000001">
    <property type="entry name" value="neurexin-1 isoform X1"/>
    <property type="match status" value="1"/>
</dbReference>
<dbReference type="FunFam" id="2.10.25.10:FF:000029">
    <property type="entry name" value="neurexin-1 isoform X1"/>
    <property type="match status" value="1"/>
</dbReference>
<dbReference type="SMART" id="SM00181">
    <property type="entry name" value="EGF"/>
    <property type="match status" value="3"/>
</dbReference>
<dbReference type="PANTHER" id="PTHR15036">
    <property type="entry name" value="PIKACHURIN-LIKE PROTEIN"/>
    <property type="match status" value="1"/>
</dbReference>
<dbReference type="SMART" id="SM00294">
    <property type="entry name" value="4.1m"/>
    <property type="match status" value="1"/>
</dbReference>
<keyword evidence="14" id="KW-1015">Disulfide bond</keyword>
<keyword evidence="12" id="KW-0770">Synapse</keyword>
<gene>
    <name evidence="29" type="primary">NRXN1</name>
</gene>
<evidence type="ECO:0000256" key="8">
    <source>
        <dbReference type="ARBA" id="ARBA00022837"/>
    </source>
</evidence>
<dbReference type="FunFam" id="2.60.120.200:FF:000003">
    <property type="entry name" value="neurexin-1 isoform X1"/>
    <property type="match status" value="1"/>
</dbReference>
<keyword evidence="11 24" id="KW-1133">Transmembrane helix</keyword>
<evidence type="ECO:0000256" key="9">
    <source>
        <dbReference type="ARBA" id="ARBA00022889"/>
    </source>
</evidence>
<evidence type="ECO:0000256" key="24">
    <source>
        <dbReference type="SAM" id="Phobius"/>
    </source>
</evidence>
<evidence type="ECO:0000256" key="12">
    <source>
        <dbReference type="ARBA" id="ARBA00023018"/>
    </source>
</evidence>
<reference evidence="29" key="1">
    <citation type="submission" date="2025-08" db="UniProtKB">
        <authorList>
            <consortium name="RefSeq"/>
        </authorList>
    </citation>
    <scope>IDENTIFICATION</scope>
    <source>
        <tissue evidence="29">Blood</tissue>
    </source>
</reference>
<dbReference type="Pfam" id="PF00008">
    <property type="entry name" value="EGF"/>
    <property type="match status" value="1"/>
</dbReference>
<evidence type="ECO:0000313" key="29">
    <source>
        <dbReference type="RefSeq" id="XP_022429581.1"/>
    </source>
</evidence>
<dbReference type="FunFam" id="2.10.25.10:FF:000167">
    <property type="entry name" value="neurexin-1 isoform X1"/>
    <property type="match status" value="1"/>
</dbReference>
<keyword evidence="10" id="KW-0654">Proteoglycan</keyword>
<feature type="domain" description="Laminin G" evidence="26">
    <location>
        <begin position="718"/>
        <end position="891"/>
    </location>
</feature>
<dbReference type="RefSeq" id="XP_022429581.1">
    <property type="nucleotide sequence ID" value="XM_022573873.2"/>
</dbReference>
<feature type="region of interest" description="Disordered" evidence="23">
    <location>
        <begin position="1325"/>
        <end position="1390"/>
    </location>
</feature>
<evidence type="ECO:0000256" key="18">
    <source>
        <dbReference type="ARBA" id="ARBA00035005"/>
    </source>
</evidence>
<dbReference type="InterPro" id="IPR050372">
    <property type="entry name" value="Neurexin-related_CASP"/>
</dbReference>
<evidence type="ECO:0000256" key="10">
    <source>
        <dbReference type="ARBA" id="ARBA00022974"/>
    </source>
</evidence>
<dbReference type="Gene3D" id="2.10.25.10">
    <property type="entry name" value="Laminin"/>
    <property type="match status" value="3"/>
</dbReference>
<feature type="region of interest" description="Disordered" evidence="23">
    <location>
        <begin position="1444"/>
        <end position="1477"/>
    </location>
</feature>
<dbReference type="GO" id="GO:0046872">
    <property type="term" value="F:metal ion binding"/>
    <property type="evidence" value="ECO:0007669"/>
    <property type="project" value="UniProtKB-KW"/>
</dbReference>
<dbReference type="FunFam" id="2.60.120.200:FF:000004">
    <property type="entry name" value="neurexin-1 isoform X1"/>
    <property type="match status" value="1"/>
</dbReference>
<keyword evidence="9" id="KW-0130">Cell adhesion</keyword>
<feature type="region of interest" description="Disordered" evidence="23">
    <location>
        <begin position="201"/>
        <end position="221"/>
    </location>
</feature>
<evidence type="ECO:0000256" key="5">
    <source>
        <dbReference type="ARBA" id="ARBA00022723"/>
    </source>
</evidence>
<evidence type="ECO:0000256" key="16">
    <source>
        <dbReference type="ARBA" id="ARBA00023207"/>
    </source>
</evidence>
<keyword evidence="17" id="KW-0966">Cell projection</keyword>
<dbReference type="GO" id="GO:0007155">
    <property type="term" value="P:cell adhesion"/>
    <property type="evidence" value="ECO:0007669"/>
    <property type="project" value="UniProtKB-KW"/>
</dbReference>
<evidence type="ECO:0000259" key="26">
    <source>
        <dbReference type="PROSITE" id="PS50025"/>
    </source>
</evidence>
<keyword evidence="2" id="KW-1003">Cell membrane</keyword>
<keyword evidence="7" id="KW-0677">Repeat</keyword>
<dbReference type="Gene3D" id="2.60.120.200">
    <property type="match status" value="6"/>
</dbReference>
<keyword evidence="5" id="KW-0479">Metal-binding</keyword>
<keyword evidence="3 22" id="KW-0245">EGF-like domain</keyword>
<feature type="domain" description="EGF-like" evidence="27">
    <location>
        <begin position="219"/>
        <end position="256"/>
    </location>
</feature>
<dbReference type="InterPro" id="IPR003585">
    <property type="entry name" value="Neurexin-like"/>
</dbReference>
<feature type="domain" description="Laminin G" evidence="26">
    <location>
        <begin position="1126"/>
        <end position="1294"/>
    </location>
</feature>
<comment type="caution">
    <text evidence="22">Lacks conserved residue(s) required for the propagation of feature annotation.</text>
</comment>
<dbReference type="CDD" id="cd00110">
    <property type="entry name" value="LamG"/>
    <property type="match status" value="6"/>
</dbReference>
<dbReference type="GO" id="GO:0042734">
    <property type="term" value="C:presynaptic membrane"/>
    <property type="evidence" value="ECO:0007669"/>
    <property type="project" value="UniProtKB-SubCell"/>
</dbReference>
<evidence type="ECO:0000256" key="23">
    <source>
        <dbReference type="SAM" id="MobiDB-lite"/>
    </source>
</evidence>
<evidence type="ECO:0000256" key="21">
    <source>
        <dbReference type="ARBA" id="ARBA00044347"/>
    </source>
</evidence>
<dbReference type="SUPFAM" id="SSF49899">
    <property type="entry name" value="Concanavalin A-like lectins/glucanases"/>
    <property type="match status" value="6"/>
</dbReference>
<dbReference type="CDD" id="cd00054">
    <property type="entry name" value="EGF_CA"/>
    <property type="match status" value="1"/>
</dbReference>
<feature type="domain" description="Laminin G" evidence="26">
    <location>
        <begin position="905"/>
        <end position="1080"/>
    </location>
</feature>
<dbReference type="SMART" id="SM00282">
    <property type="entry name" value="LamG"/>
    <property type="match status" value="6"/>
</dbReference>
<keyword evidence="8" id="KW-0106">Calcium</keyword>
<feature type="signal peptide" evidence="25">
    <location>
        <begin position="1"/>
        <end position="25"/>
    </location>
</feature>
<keyword evidence="28" id="KW-1185">Reference proteome</keyword>
<dbReference type="InterPro" id="IPR001791">
    <property type="entry name" value="Laminin_G"/>
</dbReference>
<feature type="transmembrane region" description="Helical" evidence="24">
    <location>
        <begin position="1403"/>
        <end position="1423"/>
    </location>
</feature>
<evidence type="ECO:0000256" key="1">
    <source>
        <dbReference type="ARBA" id="ARBA00010241"/>
    </source>
</evidence>
<keyword evidence="15" id="KW-0325">Glycoprotein</keyword>
<evidence type="ECO:0000256" key="22">
    <source>
        <dbReference type="PROSITE-ProRule" id="PRU00076"/>
    </source>
</evidence>
<dbReference type="Pfam" id="PF02210">
    <property type="entry name" value="Laminin_G_2"/>
    <property type="match status" value="6"/>
</dbReference>
<organism evidence="28 29">
    <name type="scientific">Delphinapterus leucas</name>
    <name type="common">Beluga whale</name>
    <dbReference type="NCBI Taxonomy" id="9749"/>
    <lineage>
        <taxon>Eukaryota</taxon>
        <taxon>Metazoa</taxon>
        <taxon>Chordata</taxon>
        <taxon>Craniata</taxon>
        <taxon>Vertebrata</taxon>
        <taxon>Euteleostomi</taxon>
        <taxon>Mammalia</taxon>
        <taxon>Eutheria</taxon>
        <taxon>Laurasiatheria</taxon>
        <taxon>Artiodactyla</taxon>
        <taxon>Whippomorpha</taxon>
        <taxon>Cetacea</taxon>
        <taxon>Odontoceti</taxon>
        <taxon>Monodontidae</taxon>
        <taxon>Delphinapterus</taxon>
    </lineage>
</organism>